<name>A0ABS5PNV6_9FIRM</name>
<evidence type="ECO:0000256" key="1">
    <source>
        <dbReference type="ARBA" id="ARBA00007871"/>
    </source>
</evidence>
<dbReference type="Pfam" id="PF01325">
    <property type="entry name" value="Fe_dep_repress"/>
    <property type="match status" value="1"/>
</dbReference>
<keyword evidence="7" id="KW-1185">Reference proteome</keyword>
<dbReference type="InterPro" id="IPR001367">
    <property type="entry name" value="Fe_dep_repressor"/>
</dbReference>
<comment type="similarity">
    <text evidence="1">Belongs to the DtxR/MntR family.</text>
</comment>
<dbReference type="InterPro" id="IPR007167">
    <property type="entry name" value="Fe-transptr_FeoA-like"/>
</dbReference>
<comment type="caution">
    <text evidence="6">The sequence shown here is derived from an EMBL/GenBank/DDBJ whole genome shotgun (WGS) entry which is preliminary data.</text>
</comment>
<dbReference type="PANTHER" id="PTHR33238">
    <property type="entry name" value="IRON (METAL) DEPENDENT REPRESSOR, DTXR FAMILY"/>
    <property type="match status" value="1"/>
</dbReference>
<dbReference type="RefSeq" id="WP_213236721.1">
    <property type="nucleotide sequence ID" value="NZ_JAHBCL010000014.1"/>
</dbReference>
<dbReference type="Gene3D" id="2.30.30.90">
    <property type="match status" value="1"/>
</dbReference>
<feature type="domain" description="HTH dtxR-type" evidence="5">
    <location>
        <begin position="19"/>
        <end position="82"/>
    </location>
</feature>
<dbReference type="Pfam" id="PF02742">
    <property type="entry name" value="Fe_dep_repr_C"/>
    <property type="match status" value="1"/>
</dbReference>
<dbReference type="InterPro" id="IPR022687">
    <property type="entry name" value="HTH_DTXR"/>
</dbReference>
<evidence type="ECO:0000256" key="2">
    <source>
        <dbReference type="ARBA" id="ARBA00023015"/>
    </source>
</evidence>
<dbReference type="InterPro" id="IPR038157">
    <property type="entry name" value="FeoA_core_dom"/>
</dbReference>
<dbReference type="InterPro" id="IPR022689">
    <property type="entry name" value="Iron_dep_repressor"/>
</dbReference>
<dbReference type="InterPro" id="IPR050536">
    <property type="entry name" value="DtxR_MntR_Metal-Reg"/>
</dbReference>
<keyword evidence="2" id="KW-0805">Transcription regulation</keyword>
<keyword evidence="3" id="KW-0238">DNA-binding</keyword>
<dbReference type="Proteomes" id="UP000746471">
    <property type="component" value="Unassembled WGS sequence"/>
</dbReference>
<dbReference type="SUPFAM" id="SSF46785">
    <property type="entry name" value="Winged helix' DNA-binding domain"/>
    <property type="match status" value="1"/>
</dbReference>
<evidence type="ECO:0000313" key="6">
    <source>
        <dbReference type="EMBL" id="MBS7526858.1"/>
    </source>
</evidence>
<accession>A0ABS5PNV6</accession>
<dbReference type="PROSITE" id="PS50944">
    <property type="entry name" value="HTH_DTXR"/>
    <property type="match status" value="1"/>
</dbReference>
<evidence type="ECO:0000256" key="4">
    <source>
        <dbReference type="ARBA" id="ARBA00023163"/>
    </source>
</evidence>
<protein>
    <submittedName>
        <fullName evidence="6">Metal-dependent transcriptional regulator</fullName>
    </submittedName>
</protein>
<dbReference type="PANTHER" id="PTHR33238:SF7">
    <property type="entry name" value="IRON-DEPENDENT TRANSCRIPTIONAL REGULATOR"/>
    <property type="match status" value="1"/>
</dbReference>
<dbReference type="InterPro" id="IPR036388">
    <property type="entry name" value="WH-like_DNA-bd_sf"/>
</dbReference>
<dbReference type="InterPro" id="IPR036421">
    <property type="entry name" value="Fe_dep_repressor_sf"/>
</dbReference>
<organism evidence="6 7">
    <name type="scientific">Fusibacter paucivorans</name>
    <dbReference type="NCBI Taxonomy" id="76009"/>
    <lineage>
        <taxon>Bacteria</taxon>
        <taxon>Bacillati</taxon>
        <taxon>Bacillota</taxon>
        <taxon>Clostridia</taxon>
        <taxon>Eubacteriales</taxon>
        <taxon>Eubacteriales Family XII. Incertae Sedis</taxon>
        <taxon>Fusibacter</taxon>
    </lineage>
</organism>
<gene>
    <name evidence="6" type="ORF">KHM83_09230</name>
</gene>
<dbReference type="Pfam" id="PF04023">
    <property type="entry name" value="FeoA"/>
    <property type="match status" value="1"/>
</dbReference>
<proteinExistence type="inferred from homology"/>
<dbReference type="Gene3D" id="1.10.10.10">
    <property type="entry name" value="Winged helix-like DNA-binding domain superfamily/Winged helix DNA-binding domain"/>
    <property type="match status" value="1"/>
</dbReference>
<evidence type="ECO:0000313" key="7">
    <source>
        <dbReference type="Proteomes" id="UP000746471"/>
    </source>
</evidence>
<evidence type="ECO:0000256" key="3">
    <source>
        <dbReference type="ARBA" id="ARBA00023125"/>
    </source>
</evidence>
<sequence length="246" mass="28041">MSKRQVIKEKPIIKGKQVTSRGEEDYIKAIYKLSDEAEGERVTNHQLAVYFAHTAQTVNEMVRKLEKKEMLVYQPYKGSVLTTLGMEEAVRLIRAHRIWETFLTDKLGYAWEEVHEEAEMLEHLTSTKLADKLYAFLGAPEVCPHGNYIPALSDLKRDDLDTCGRLKLSKAKKGKQYCLKSVVDDKALLVYLNSLNIYIDLCFKIIERDLVSDIVTLTYDGRNTPLSGAVAQKLFVCEVYDAEDNA</sequence>
<dbReference type="InterPro" id="IPR036390">
    <property type="entry name" value="WH_DNA-bd_sf"/>
</dbReference>
<dbReference type="SMART" id="SM00529">
    <property type="entry name" value="HTH_DTXR"/>
    <property type="match status" value="1"/>
</dbReference>
<evidence type="ECO:0000259" key="5">
    <source>
        <dbReference type="PROSITE" id="PS50944"/>
    </source>
</evidence>
<reference evidence="6 7" key="1">
    <citation type="submission" date="2021-05" db="EMBL/GenBank/DDBJ databases">
        <title>Fusibacter ferrireducens sp. nov., an anaerobic, sulfur- and Fe-reducing bacterium isolated from the mangrove sediment.</title>
        <authorList>
            <person name="Qiu D."/>
        </authorList>
    </citation>
    <scope>NUCLEOTIDE SEQUENCE [LARGE SCALE GENOMIC DNA]</scope>
    <source>
        <strain evidence="6 7">DSM 12116</strain>
    </source>
</reference>
<keyword evidence="4" id="KW-0804">Transcription</keyword>
<dbReference type="EMBL" id="JAHBCL010000014">
    <property type="protein sequence ID" value="MBS7526858.1"/>
    <property type="molecule type" value="Genomic_DNA"/>
</dbReference>
<dbReference type="SUPFAM" id="SSF47979">
    <property type="entry name" value="Iron-dependent repressor protein, dimerization domain"/>
    <property type="match status" value="1"/>
</dbReference>